<evidence type="ECO:0000259" key="1">
    <source>
        <dbReference type="Pfam" id="PF13460"/>
    </source>
</evidence>
<dbReference type="CDD" id="cd05243">
    <property type="entry name" value="SDR_a5"/>
    <property type="match status" value="1"/>
</dbReference>
<feature type="domain" description="NAD(P)-binding" evidence="1">
    <location>
        <begin position="7"/>
        <end position="185"/>
    </location>
</feature>
<dbReference type="PANTHER" id="PTHR15020">
    <property type="entry name" value="FLAVIN REDUCTASE-RELATED"/>
    <property type="match status" value="1"/>
</dbReference>
<dbReference type="InterPro" id="IPR036291">
    <property type="entry name" value="NAD(P)-bd_dom_sf"/>
</dbReference>
<dbReference type="OrthoDB" id="9803892at2"/>
<comment type="caution">
    <text evidence="2">The sequence shown here is derived from an EMBL/GenBank/DDBJ whole genome shotgun (WGS) entry which is preliminary data.</text>
</comment>
<evidence type="ECO:0000313" key="3">
    <source>
        <dbReference type="Proteomes" id="UP000004080"/>
    </source>
</evidence>
<name>I8AJJ2_9BACL</name>
<dbReference type="Proteomes" id="UP000004080">
    <property type="component" value="Unassembled WGS sequence"/>
</dbReference>
<protein>
    <recommendedName>
        <fullName evidence="1">NAD(P)-binding domain-containing protein</fullName>
    </recommendedName>
</protein>
<dbReference type="Gene3D" id="3.40.50.720">
    <property type="entry name" value="NAD(P)-binding Rossmann-like Domain"/>
    <property type="match status" value="1"/>
</dbReference>
<keyword evidence="3" id="KW-1185">Reference proteome</keyword>
<dbReference type="InterPro" id="IPR016040">
    <property type="entry name" value="NAD(P)-bd_dom"/>
</dbReference>
<dbReference type="PANTHER" id="PTHR15020:SF50">
    <property type="entry name" value="UPF0659 PROTEIN YMR090W"/>
    <property type="match status" value="1"/>
</dbReference>
<evidence type="ECO:0000313" key="2">
    <source>
        <dbReference type="EMBL" id="EIT85689.1"/>
    </source>
</evidence>
<dbReference type="RefSeq" id="WP_007201621.1">
    <property type="nucleotide sequence ID" value="NZ_AKKV01000024.1"/>
</dbReference>
<reference evidence="2 3" key="1">
    <citation type="journal article" date="2012" name="J. Bacteriol.">
        <title>Genome of Bacillus macauensis ZFHKF-1, a Long-Chain-Forming Bacterium.</title>
        <authorList>
            <person name="Cai L."/>
            <person name="Zhang T."/>
        </authorList>
    </citation>
    <scope>NUCLEOTIDE SEQUENCE [LARGE SCALE GENOMIC DNA]</scope>
    <source>
        <strain evidence="2 3">ZFHKF-1</strain>
    </source>
</reference>
<dbReference type="eggNOG" id="COG0702">
    <property type="taxonomic scope" value="Bacteria"/>
</dbReference>
<dbReference type="EMBL" id="AKKV01000024">
    <property type="protein sequence ID" value="EIT85689.1"/>
    <property type="molecule type" value="Genomic_DNA"/>
</dbReference>
<dbReference type="Pfam" id="PF13460">
    <property type="entry name" value="NAD_binding_10"/>
    <property type="match status" value="1"/>
</dbReference>
<gene>
    <name evidence="2" type="ORF">A374_07629</name>
</gene>
<sequence>MNVLVAGANGTTGRLVLKELQKAGHEARALIRNKEQAHDMKELGATPVIGDLEGDLSEAVKGSDAIIFAAGSGSKTGPDKTVAVDRDGAIALIEEAEKQQISRFVMLSSMGVDQPENGPEGLQHYLEMKAEADERLESSRLHYTIVRPGALTNEAGTGKIKAGVKIGRGSVTREDVASVLVKAMELEHTNHKIFEMLNGEQNIDDALKAL</sequence>
<dbReference type="PATRIC" id="fig|1196324.3.peg.1563"/>
<proteinExistence type="predicted"/>
<dbReference type="SUPFAM" id="SSF51735">
    <property type="entry name" value="NAD(P)-binding Rossmann-fold domains"/>
    <property type="match status" value="1"/>
</dbReference>
<dbReference type="AlphaFoldDB" id="I8AJJ2"/>
<dbReference type="STRING" id="1196324.A374_07629"/>
<accession>I8AJJ2</accession>
<organism evidence="2 3">
    <name type="scientific">Fictibacillus macauensis ZFHKF-1</name>
    <dbReference type="NCBI Taxonomy" id="1196324"/>
    <lineage>
        <taxon>Bacteria</taxon>
        <taxon>Bacillati</taxon>
        <taxon>Bacillota</taxon>
        <taxon>Bacilli</taxon>
        <taxon>Bacillales</taxon>
        <taxon>Fictibacillaceae</taxon>
        <taxon>Fictibacillus</taxon>
    </lineage>
</organism>